<dbReference type="InterPro" id="IPR038901">
    <property type="entry name" value="HEXDC-like"/>
</dbReference>
<name>A0AAW1UGK7_9CUCU</name>
<keyword evidence="2" id="KW-0472">Membrane</keyword>
<feature type="coiled-coil region" evidence="1">
    <location>
        <begin position="468"/>
        <end position="495"/>
    </location>
</feature>
<gene>
    <name evidence="3" type="ORF">WA026_008445</name>
</gene>
<dbReference type="Proteomes" id="UP001431783">
    <property type="component" value="Unassembled WGS sequence"/>
</dbReference>
<dbReference type="Gene3D" id="3.20.20.80">
    <property type="entry name" value="Glycosidases"/>
    <property type="match status" value="1"/>
</dbReference>
<keyword evidence="2" id="KW-1133">Transmembrane helix</keyword>
<proteinExistence type="predicted"/>
<organism evidence="3 4">
    <name type="scientific">Henosepilachna vigintioctopunctata</name>
    <dbReference type="NCBI Taxonomy" id="420089"/>
    <lineage>
        <taxon>Eukaryota</taxon>
        <taxon>Metazoa</taxon>
        <taxon>Ecdysozoa</taxon>
        <taxon>Arthropoda</taxon>
        <taxon>Hexapoda</taxon>
        <taxon>Insecta</taxon>
        <taxon>Pterygota</taxon>
        <taxon>Neoptera</taxon>
        <taxon>Endopterygota</taxon>
        <taxon>Coleoptera</taxon>
        <taxon>Polyphaga</taxon>
        <taxon>Cucujiformia</taxon>
        <taxon>Coccinelloidea</taxon>
        <taxon>Coccinellidae</taxon>
        <taxon>Epilachninae</taxon>
        <taxon>Epilachnini</taxon>
        <taxon>Henosepilachna</taxon>
    </lineage>
</organism>
<reference evidence="3 4" key="1">
    <citation type="submission" date="2023-03" db="EMBL/GenBank/DDBJ databases">
        <title>Genome insight into feeding habits of ladybird beetles.</title>
        <authorList>
            <person name="Li H.-S."/>
            <person name="Huang Y.-H."/>
            <person name="Pang H."/>
        </authorList>
    </citation>
    <scope>NUCLEOTIDE SEQUENCE [LARGE SCALE GENOMIC DNA]</scope>
    <source>
        <strain evidence="3">SYSU_2023b</strain>
        <tissue evidence="3">Whole body</tissue>
    </source>
</reference>
<evidence type="ECO:0000256" key="1">
    <source>
        <dbReference type="SAM" id="Coils"/>
    </source>
</evidence>
<comment type="caution">
    <text evidence="3">The sequence shown here is derived from an EMBL/GenBank/DDBJ whole genome shotgun (WGS) entry which is preliminary data.</text>
</comment>
<accession>A0AAW1UGK7</accession>
<keyword evidence="4" id="KW-1185">Reference proteome</keyword>
<dbReference type="GO" id="GO:0015929">
    <property type="term" value="F:hexosaminidase activity"/>
    <property type="evidence" value="ECO:0007669"/>
    <property type="project" value="InterPro"/>
</dbReference>
<sequence length="545" mass="63470">MKTKSSYCSNRKMYNCWLKYVVIYMSILSTVGLIIVYFYFQSIDPKILNEPTVVWDHMETSTYQGKRYVHLDLKGAPPKVSYYRYLFSIFAEVGIRGILIEYEDMFPFKGNSFNNLSALNAYSVGDIKVINNLAQENNLEIIPLVPVFGELEFALKLDEFKHLREIPELPQVVCPSNVESMELITEMVMQVIEAHPNLRAIHIGGGEILYLGRCKKCKEKINSLKISKEDLYLQHIKMLCNFIRHKYPKMSILIWDDQLRYLLDEESQNRFHDFNIIPVVKQFDSDVFDKLGSPLWNEYAKYFTKIWIASAFKGATGVDDYIVNVAHYMQNHRSWMSVIDNYKYSVNFSAIIITGLQRYNHFSTLCELLPVALPSLVMNLKILESKDINHLEASKQVGKIFKCQQAYALMGPSLGTPRCSFPGSEILENVYRLHQLIDDFKQIAQSLEVKGWMSSFNSHYGFSSPEHVMRVATQLNHFEKEINEIENDMSRALLDVYDAFTKNEWIFTYILPLKRQISELQRTKAKCLSKNIWPRKPFNNRILEN</sequence>
<protein>
    <recommendedName>
        <fullName evidence="5">Beta-N-acetylhexosaminidase</fullName>
    </recommendedName>
</protein>
<evidence type="ECO:0000256" key="2">
    <source>
        <dbReference type="SAM" id="Phobius"/>
    </source>
</evidence>
<evidence type="ECO:0000313" key="3">
    <source>
        <dbReference type="EMBL" id="KAK9879936.1"/>
    </source>
</evidence>
<keyword evidence="2" id="KW-0812">Transmembrane</keyword>
<dbReference type="InterPro" id="IPR017853">
    <property type="entry name" value="GH"/>
</dbReference>
<dbReference type="PANTHER" id="PTHR21040">
    <property type="entry name" value="BCDNA.GH04120"/>
    <property type="match status" value="1"/>
</dbReference>
<dbReference type="AlphaFoldDB" id="A0AAW1UGK7"/>
<evidence type="ECO:0008006" key="5">
    <source>
        <dbReference type="Google" id="ProtNLM"/>
    </source>
</evidence>
<dbReference type="CDD" id="cd06565">
    <property type="entry name" value="GH20_GcnA-like"/>
    <property type="match status" value="1"/>
</dbReference>
<keyword evidence="1" id="KW-0175">Coiled coil</keyword>
<dbReference type="EMBL" id="JARQZJ010000063">
    <property type="protein sequence ID" value="KAK9879936.1"/>
    <property type="molecule type" value="Genomic_DNA"/>
</dbReference>
<feature type="transmembrane region" description="Helical" evidence="2">
    <location>
        <begin position="21"/>
        <end position="40"/>
    </location>
</feature>
<dbReference type="PANTHER" id="PTHR21040:SF13">
    <property type="entry name" value="BETA-N-ACETYLHEXOSAMINIDASE"/>
    <property type="match status" value="1"/>
</dbReference>
<dbReference type="SUPFAM" id="SSF51445">
    <property type="entry name" value="(Trans)glycosidases"/>
    <property type="match status" value="1"/>
</dbReference>
<evidence type="ECO:0000313" key="4">
    <source>
        <dbReference type="Proteomes" id="UP001431783"/>
    </source>
</evidence>